<gene>
    <name evidence="1" type="ORF">GALMADRAFT_774144</name>
</gene>
<organism evidence="1 2">
    <name type="scientific">Galerina marginata (strain CBS 339.88)</name>
    <dbReference type="NCBI Taxonomy" id="685588"/>
    <lineage>
        <taxon>Eukaryota</taxon>
        <taxon>Fungi</taxon>
        <taxon>Dikarya</taxon>
        <taxon>Basidiomycota</taxon>
        <taxon>Agaricomycotina</taxon>
        <taxon>Agaricomycetes</taxon>
        <taxon>Agaricomycetidae</taxon>
        <taxon>Agaricales</taxon>
        <taxon>Agaricineae</taxon>
        <taxon>Strophariaceae</taxon>
        <taxon>Galerina</taxon>
    </lineage>
</organism>
<dbReference type="Proteomes" id="UP000027222">
    <property type="component" value="Unassembled WGS sequence"/>
</dbReference>
<protein>
    <submittedName>
        <fullName evidence="1">Uncharacterized protein</fullName>
    </submittedName>
</protein>
<proteinExistence type="predicted"/>
<dbReference type="HOGENOM" id="CLU_2454881_0_0_1"/>
<sequence>MKKIGKVKEAAHGWSDIDGHCVLREGNITEVTRSHLWGQHRPTVIKTAAYQHRLNSERDGLVTTSRMREKGALILFRRQVLVRLDIVSR</sequence>
<name>A0A067SM99_GALM3</name>
<reference evidence="2" key="1">
    <citation type="journal article" date="2014" name="Proc. Natl. Acad. Sci. U.S.A.">
        <title>Extensive sampling of basidiomycete genomes demonstrates inadequacy of the white-rot/brown-rot paradigm for wood decay fungi.</title>
        <authorList>
            <person name="Riley R."/>
            <person name="Salamov A.A."/>
            <person name="Brown D.W."/>
            <person name="Nagy L.G."/>
            <person name="Floudas D."/>
            <person name="Held B.W."/>
            <person name="Levasseur A."/>
            <person name="Lombard V."/>
            <person name="Morin E."/>
            <person name="Otillar R."/>
            <person name="Lindquist E.A."/>
            <person name="Sun H."/>
            <person name="LaButti K.M."/>
            <person name="Schmutz J."/>
            <person name="Jabbour D."/>
            <person name="Luo H."/>
            <person name="Baker S.E."/>
            <person name="Pisabarro A.G."/>
            <person name="Walton J.D."/>
            <person name="Blanchette R.A."/>
            <person name="Henrissat B."/>
            <person name="Martin F."/>
            <person name="Cullen D."/>
            <person name="Hibbett D.S."/>
            <person name="Grigoriev I.V."/>
        </authorList>
    </citation>
    <scope>NUCLEOTIDE SEQUENCE [LARGE SCALE GENOMIC DNA]</scope>
    <source>
        <strain evidence="2">CBS 339.88</strain>
    </source>
</reference>
<dbReference type="AlphaFoldDB" id="A0A067SM99"/>
<keyword evidence="2" id="KW-1185">Reference proteome</keyword>
<accession>A0A067SM99</accession>
<dbReference type="EMBL" id="KL142390">
    <property type="protein sequence ID" value="KDR72050.1"/>
    <property type="molecule type" value="Genomic_DNA"/>
</dbReference>
<evidence type="ECO:0000313" key="2">
    <source>
        <dbReference type="Proteomes" id="UP000027222"/>
    </source>
</evidence>
<evidence type="ECO:0000313" key="1">
    <source>
        <dbReference type="EMBL" id="KDR72050.1"/>
    </source>
</evidence>